<name>A0A5N6MNF0_9ASTR</name>
<protein>
    <submittedName>
        <fullName evidence="1">Uncharacterized protein</fullName>
    </submittedName>
</protein>
<dbReference type="Proteomes" id="UP000326396">
    <property type="component" value="Linkage Group LG5"/>
</dbReference>
<reference evidence="1 2" key="1">
    <citation type="submission" date="2019-05" db="EMBL/GenBank/DDBJ databases">
        <title>Mikania micrantha, genome provides insights into the molecular mechanism of rapid growth.</title>
        <authorList>
            <person name="Liu B."/>
        </authorList>
    </citation>
    <scope>NUCLEOTIDE SEQUENCE [LARGE SCALE GENOMIC DNA]</scope>
    <source>
        <strain evidence="1">NLD-2019</strain>
        <tissue evidence="1">Leaf</tissue>
    </source>
</reference>
<comment type="caution">
    <text evidence="1">The sequence shown here is derived from an EMBL/GenBank/DDBJ whole genome shotgun (WGS) entry which is preliminary data.</text>
</comment>
<evidence type="ECO:0000313" key="1">
    <source>
        <dbReference type="EMBL" id="KAD3641509.1"/>
    </source>
</evidence>
<sequence>MTDCEVSHRLRRRIADRGNDRALFSSQGCKFQETNLEVFNGDENHGKEEHPGGCSGIYTSPPCFDDYGDEEVSEEDYMWVTKALDGYGFQKAVASCYGVIMDSSVNALQQMPLSSCEEAFAQKSMVGVSIGFDGYHTNETMGFNGKSSNRGSLEITKISTDTSKAYLEDAVVGCSTKLSTILIFFPMESQTQSLVHRHESLVTPTYQEIENQINIPSFTNLILHGNSYFTTNAHDFKEEKKVELEGLFIDPKFSVSRPDVPFDPGGFGSTAKLEDEFF</sequence>
<dbReference type="AlphaFoldDB" id="A0A5N6MNF0"/>
<organism evidence="1 2">
    <name type="scientific">Mikania micrantha</name>
    <name type="common">bitter vine</name>
    <dbReference type="NCBI Taxonomy" id="192012"/>
    <lineage>
        <taxon>Eukaryota</taxon>
        <taxon>Viridiplantae</taxon>
        <taxon>Streptophyta</taxon>
        <taxon>Embryophyta</taxon>
        <taxon>Tracheophyta</taxon>
        <taxon>Spermatophyta</taxon>
        <taxon>Magnoliopsida</taxon>
        <taxon>eudicotyledons</taxon>
        <taxon>Gunneridae</taxon>
        <taxon>Pentapetalae</taxon>
        <taxon>asterids</taxon>
        <taxon>campanulids</taxon>
        <taxon>Asterales</taxon>
        <taxon>Asteraceae</taxon>
        <taxon>Asteroideae</taxon>
        <taxon>Heliantheae alliance</taxon>
        <taxon>Eupatorieae</taxon>
        <taxon>Mikania</taxon>
    </lineage>
</organism>
<evidence type="ECO:0000313" key="2">
    <source>
        <dbReference type="Proteomes" id="UP000326396"/>
    </source>
</evidence>
<proteinExistence type="predicted"/>
<dbReference type="OrthoDB" id="1832879at2759"/>
<accession>A0A5N6MNF0</accession>
<dbReference type="EMBL" id="SZYD01000015">
    <property type="protein sequence ID" value="KAD3641509.1"/>
    <property type="molecule type" value="Genomic_DNA"/>
</dbReference>
<keyword evidence="2" id="KW-1185">Reference proteome</keyword>
<gene>
    <name evidence="1" type="ORF">E3N88_30733</name>
</gene>